<evidence type="ECO:0008006" key="2">
    <source>
        <dbReference type="Google" id="ProtNLM"/>
    </source>
</evidence>
<dbReference type="AlphaFoldDB" id="A0A0F9CR24"/>
<protein>
    <recommendedName>
        <fullName evidence="2">Organic solvent tolerance-like N-terminal domain-containing protein</fullName>
    </recommendedName>
</protein>
<proteinExistence type="predicted"/>
<sequence length="215" mass="24688">QYSEILFCLLFLLFPRQIIAETFSFAGDSMESVMAEGRERIILTGSAELDSEDNRIFAAVIALYGEDFVFANCRGKVRVLNSKQGIELFADELFYNRRKKVVRVKGNAVMVDKKNEIVVKGGFIEHWEERDESIIQLGVRILKKDLVARAEYARYLREEEQLELAGMPIVYWKGDEYQASKIYIDLKKDKIRLEGNIRGNVYQAIGEEEGGEKGE</sequence>
<name>A0A0F9CR24_9ZZZZ</name>
<evidence type="ECO:0000313" key="1">
    <source>
        <dbReference type="EMBL" id="KKL51649.1"/>
    </source>
</evidence>
<dbReference type="EMBL" id="LAZR01032172">
    <property type="protein sequence ID" value="KKL51649.1"/>
    <property type="molecule type" value="Genomic_DNA"/>
</dbReference>
<accession>A0A0F9CR24</accession>
<dbReference type="Gene3D" id="2.60.450.10">
    <property type="entry name" value="Lipopolysaccharide (LPS) transport protein A like domain"/>
    <property type="match status" value="2"/>
</dbReference>
<gene>
    <name evidence="1" type="ORF">LCGC14_2293400</name>
</gene>
<reference evidence="1" key="1">
    <citation type="journal article" date="2015" name="Nature">
        <title>Complex archaea that bridge the gap between prokaryotes and eukaryotes.</title>
        <authorList>
            <person name="Spang A."/>
            <person name="Saw J.H."/>
            <person name="Jorgensen S.L."/>
            <person name="Zaremba-Niedzwiedzka K."/>
            <person name="Martijn J."/>
            <person name="Lind A.E."/>
            <person name="van Eijk R."/>
            <person name="Schleper C."/>
            <person name="Guy L."/>
            <person name="Ettema T.J."/>
        </authorList>
    </citation>
    <scope>NUCLEOTIDE SEQUENCE</scope>
</reference>
<organism evidence="1">
    <name type="scientific">marine sediment metagenome</name>
    <dbReference type="NCBI Taxonomy" id="412755"/>
    <lineage>
        <taxon>unclassified sequences</taxon>
        <taxon>metagenomes</taxon>
        <taxon>ecological metagenomes</taxon>
    </lineage>
</organism>
<comment type="caution">
    <text evidence="1">The sequence shown here is derived from an EMBL/GenBank/DDBJ whole genome shotgun (WGS) entry which is preliminary data.</text>
</comment>
<feature type="non-terminal residue" evidence="1">
    <location>
        <position position="1"/>
    </location>
</feature>